<name>A0A8D0BCY5_SALMN</name>
<evidence type="ECO:0000313" key="2">
    <source>
        <dbReference type="Ensembl" id="ENSSMRP00000006503.1"/>
    </source>
</evidence>
<keyword evidence="1" id="KW-1133">Transmembrane helix</keyword>
<proteinExistence type="predicted"/>
<reference evidence="2" key="1">
    <citation type="submission" date="2025-08" db="UniProtKB">
        <authorList>
            <consortium name="Ensembl"/>
        </authorList>
    </citation>
    <scope>IDENTIFICATION</scope>
</reference>
<accession>A0A8D0BCY5</accession>
<feature type="transmembrane region" description="Helical" evidence="1">
    <location>
        <begin position="62"/>
        <end position="84"/>
    </location>
</feature>
<keyword evidence="1" id="KW-0812">Transmembrane</keyword>
<evidence type="ECO:0000313" key="3">
    <source>
        <dbReference type="Proteomes" id="UP000694421"/>
    </source>
</evidence>
<dbReference type="AlphaFoldDB" id="A0A8D0BCY5"/>
<keyword evidence="1" id="KW-0472">Membrane</keyword>
<feature type="transmembrane region" description="Helical" evidence="1">
    <location>
        <begin position="30"/>
        <end position="56"/>
    </location>
</feature>
<dbReference type="GeneTree" id="ENSGT01050000244828"/>
<evidence type="ECO:0000256" key="1">
    <source>
        <dbReference type="SAM" id="Phobius"/>
    </source>
</evidence>
<evidence type="ECO:0008006" key="4">
    <source>
        <dbReference type="Google" id="ProtNLM"/>
    </source>
</evidence>
<protein>
    <recommendedName>
        <fullName evidence="4">G-protein coupled receptors family 1 profile domain-containing protein</fullName>
    </recommendedName>
</protein>
<keyword evidence="3" id="KW-1185">Reference proteome</keyword>
<sequence length="98" mass="11432">MIETSDKMNNQTTVSTFLLLQFSEVQKLQILLFGMFLAFYLMSLTGNLLIITAVAFDHHLHTPMYIFLTNLLQLHIKGVWLRFYSTISLLHQILPFLQ</sequence>
<dbReference type="OMA" id="SIACDHR"/>
<dbReference type="Ensembl" id="ENSSMRT00000007627.1">
    <property type="protein sequence ID" value="ENSSMRP00000006503.1"/>
    <property type="gene ID" value="ENSSMRG00000005272.1"/>
</dbReference>
<dbReference type="Proteomes" id="UP000694421">
    <property type="component" value="Unplaced"/>
</dbReference>
<reference evidence="2" key="2">
    <citation type="submission" date="2025-09" db="UniProtKB">
        <authorList>
            <consortium name="Ensembl"/>
        </authorList>
    </citation>
    <scope>IDENTIFICATION</scope>
</reference>
<dbReference type="SUPFAM" id="SSF81321">
    <property type="entry name" value="Family A G protein-coupled receptor-like"/>
    <property type="match status" value="1"/>
</dbReference>
<organism evidence="2 3">
    <name type="scientific">Salvator merianae</name>
    <name type="common">Argentine black and white tegu</name>
    <name type="synonym">Tupinambis merianae</name>
    <dbReference type="NCBI Taxonomy" id="96440"/>
    <lineage>
        <taxon>Eukaryota</taxon>
        <taxon>Metazoa</taxon>
        <taxon>Chordata</taxon>
        <taxon>Craniata</taxon>
        <taxon>Vertebrata</taxon>
        <taxon>Euteleostomi</taxon>
        <taxon>Lepidosauria</taxon>
        <taxon>Squamata</taxon>
        <taxon>Bifurcata</taxon>
        <taxon>Unidentata</taxon>
        <taxon>Episquamata</taxon>
        <taxon>Laterata</taxon>
        <taxon>Teiioidea</taxon>
        <taxon>Teiidae</taxon>
        <taxon>Salvator</taxon>
    </lineage>
</organism>
<dbReference type="PANTHER" id="PTHR48001">
    <property type="entry name" value="OLFACTORY RECEPTOR"/>
    <property type="match status" value="1"/>
</dbReference>
<dbReference type="Gene3D" id="1.20.1070.10">
    <property type="entry name" value="Rhodopsin 7-helix transmembrane proteins"/>
    <property type="match status" value="1"/>
</dbReference>